<feature type="domain" description="NPH3" evidence="6">
    <location>
        <begin position="193"/>
        <end position="436"/>
    </location>
</feature>
<evidence type="ECO:0000256" key="2">
    <source>
        <dbReference type="ARBA" id="ARBA00022786"/>
    </source>
</evidence>
<evidence type="ECO:0000259" key="5">
    <source>
        <dbReference type="PROSITE" id="PS50097"/>
    </source>
</evidence>
<dbReference type="SMART" id="SM00225">
    <property type="entry name" value="BTB"/>
    <property type="match status" value="1"/>
</dbReference>
<feature type="coiled-coil region" evidence="4">
    <location>
        <begin position="472"/>
        <end position="506"/>
    </location>
</feature>
<feature type="domain" description="BTB" evidence="5">
    <location>
        <begin position="5"/>
        <end position="71"/>
    </location>
</feature>
<dbReference type="AlphaFoldDB" id="A0AAV8SYS5"/>
<keyword evidence="8" id="KW-1185">Reference proteome</keyword>
<dbReference type="Pfam" id="PF03000">
    <property type="entry name" value="NPH3"/>
    <property type="match status" value="1"/>
</dbReference>
<evidence type="ECO:0008006" key="9">
    <source>
        <dbReference type="Google" id="ProtNLM"/>
    </source>
</evidence>
<organism evidence="7 8">
    <name type="scientific">Erythroxylum novogranatense</name>
    <dbReference type="NCBI Taxonomy" id="1862640"/>
    <lineage>
        <taxon>Eukaryota</taxon>
        <taxon>Viridiplantae</taxon>
        <taxon>Streptophyta</taxon>
        <taxon>Embryophyta</taxon>
        <taxon>Tracheophyta</taxon>
        <taxon>Spermatophyta</taxon>
        <taxon>Magnoliopsida</taxon>
        <taxon>eudicotyledons</taxon>
        <taxon>Gunneridae</taxon>
        <taxon>Pentapetalae</taxon>
        <taxon>rosids</taxon>
        <taxon>fabids</taxon>
        <taxon>Malpighiales</taxon>
        <taxon>Erythroxylaceae</taxon>
        <taxon>Erythroxylum</taxon>
    </lineage>
</organism>
<dbReference type="Pfam" id="PF00651">
    <property type="entry name" value="BTB"/>
    <property type="match status" value="1"/>
</dbReference>
<comment type="pathway">
    <text evidence="1">Protein modification; protein ubiquitination.</text>
</comment>
<evidence type="ECO:0000256" key="3">
    <source>
        <dbReference type="PROSITE-ProRule" id="PRU00982"/>
    </source>
</evidence>
<dbReference type="Proteomes" id="UP001159364">
    <property type="component" value="Linkage Group LG07"/>
</dbReference>
<dbReference type="PROSITE" id="PS51649">
    <property type="entry name" value="NPH3"/>
    <property type="match status" value="1"/>
</dbReference>
<dbReference type="SUPFAM" id="SSF54695">
    <property type="entry name" value="POZ domain"/>
    <property type="match status" value="1"/>
</dbReference>
<dbReference type="EMBL" id="JAIWQS010000007">
    <property type="protein sequence ID" value="KAJ8759626.1"/>
    <property type="molecule type" value="Genomic_DNA"/>
</dbReference>
<comment type="caution">
    <text evidence="7">The sequence shown here is derived from an EMBL/GenBank/DDBJ whole genome shotgun (WGS) entry which is preliminary data.</text>
</comment>
<keyword evidence="4" id="KW-0175">Coiled coil</keyword>
<dbReference type="InterPro" id="IPR000210">
    <property type="entry name" value="BTB/POZ_dom"/>
</dbReference>
<reference evidence="7 8" key="1">
    <citation type="submission" date="2021-09" db="EMBL/GenBank/DDBJ databases">
        <title>Genomic insights and catalytic innovation underlie evolution of tropane alkaloids biosynthesis.</title>
        <authorList>
            <person name="Wang Y.-J."/>
            <person name="Tian T."/>
            <person name="Huang J.-P."/>
            <person name="Huang S.-X."/>
        </authorList>
    </citation>
    <scope>NUCLEOTIDE SEQUENCE [LARGE SCALE GENOMIC DNA]</scope>
    <source>
        <strain evidence="7">KIB-2018</strain>
        <tissue evidence="7">Leaf</tissue>
    </source>
</reference>
<evidence type="ECO:0000259" key="6">
    <source>
        <dbReference type="PROSITE" id="PS51649"/>
    </source>
</evidence>
<dbReference type="PROSITE" id="PS50097">
    <property type="entry name" value="BTB"/>
    <property type="match status" value="1"/>
</dbReference>
<dbReference type="PANTHER" id="PTHR32370">
    <property type="entry name" value="OS12G0117600 PROTEIN"/>
    <property type="match status" value="1"/>
</dbReference>
<accession>A0AAV8SYS5</accession>
<dbReference type="InterPro" id="IPR043454">
    <property type="entry name" value="NPH3/RPT2-like"/>
</dbReference>
<dbReference type="InterPro" id="IPR027356">
    <property type="entry name" value="NPH3_dom"/>
</dbReference>
<comment type="similarity">
    <text evidence="3">Belongs to the NPH3 family.</text>
</comment>
<evidence type="ECO:0000256" key="1">
    <source>
        <dbReference type="ARBA" id="ARBA00004906"/>
    </source>
</evidence>
<evidence type="ECO:0000313" key="7">
    <source>
        <dbReference type="EMBL" id="KAJ8759626.1"/>
    </source>
</evidence>
<dbReference type="InterPro" id="IPR011333">
    <property type="entry name" value="SKP1/BTB/POZ_sf"/>
</dbReference>
<gene>
    <name evidence="7" type="ORF">K2173_009273</name>
</gene>
<dbReference type="Gene3D" id="3.30.710.10">
    <property type="entry name" value="Potassium Channel Kv1.1, Chain A"/>
    <property type="match status" value="1"/>
</dbReference>
<protein>
    <recommendedName>
        <fullName evidence="9">Phototropic-responsive NPH3 family protein</fullName>
    </recommendedName>
</protein>
<evidence type="ECO:0000313" key="8">
    <source>
        <dbReference type="Proteomes" id="UP001159364"/>
    </source>
</evidence>
<sequence>MSRLCDLVIQVNGRQTFFLNQKTLSAYSGKLKKIIIQENEKAQIRTSRIRFNDFPGGSDGFELVYRFCYNNGRIEITVSNVSLLYCCAVFLEMTEEVCNFNLVKQTETFLEGTFIWPWNHIVSSLKSCASFLTYADSYGLVQKLISALLVKIRQNSDANPFECTSSSSSRETPNEFRFLLSTKATPGDSSIDEWWFDDLTTLHPTIIDKFVQNLGAYKTKRNCSILTRFLLHYLKIALQCKRRRSFKNGAVYSNSYYTFSCRGLFSVLRTVSKFGLSKVCRDKLERLISGMLDQATLDDLLVSGSNSCVYDVNMVLRLMRMFVDSEEVSEQRMKKVGRLIDKYLGEIAPDQNLSISKFLEVAESLPDSARDCFSGVYRAIDIYLESHPCLPFEVRSRLCRCLNYKKLSFEACKDLAKNPRIPPNVAVQALMSLNSSKTNKEFVQSETTTTPVDTLRMISSNGIDEKSLLKENEDMVISIEKMQKRVKELEKVCREMKGQMSGLVKKKVMTAASPQYRALPRLCRIIDM</sequence>
<keyword evidence="2" id="KW-0833">Ubl conjugation pathway</keyword>
<proteinExistence type="inferred from homology"/>
<name>A0AAV8SYS5_9ROSI</name>
<evidence type="ECO:0000256" key="4">
    <source>
        <dbReference type="SAM" id="Coils"/>
    </source>
</evidence>